<feature type="domain" description="SLH" evidence="2">
    <location>
        <begin position="767"/>
        <end position="821"/>
    </location>
</feature>
<dbReference type="SUPFAM" id="SSF117074">
    <property type="entry name" value="Hypothetical protein PA1324"/>
    <property type="match status" value="1"/>
</dbReference>
<feature type="domain" description="SLH" evidence="2">
    <location>
        <begin position="642"/>
        <end position="702"/>
    </location>
</feature>
<organism evidence="3 4">
    <name type="scientific">Citricoccus alkalitolerans</name>
    <dbReference type="NCBI Taxonomy" id="246603"/>
    <lineage>
        <taxon>Bacteria</taxon>
        <taxon>Bacillati</taxon>
        <taxon>Actinomycetota</taxon>
        <taxon>Actinomycetes</taxon>
        <taxon>Micrococcales</taxon>
        <taxon>Micrococcaceae</taxon>
        <taxon>Citricoccus</taxon>
    </lineage>
</organism>
<keyword evidence="1" id="KW-0732">Signal</keyword>
<dbReference type="Pfam" id="PF00149">
    <property type="entry name" value="Metallophos"/>
    <property type="match status" value="1"/>
</dbReference>
<dbReference type="Pfam" id="PF00395">
    <property type="entry name" value="SLH"/>
    <property type="match status" value="3"/>
</dbReference>
<evidence type="ECO:0000313" key="4">
    <source>
        <dbReference type="Proteomes" id="UP001595965"/>
    </source>
</evidence>
<evidence type="ECO:0000259" key="2">
    <source>
        <dbReference type="PROSITE" id="PS51272"/>
    </source>
</evidence>
<reference evidence="4" key="1">
    <citation type="journal article" date="2019" name="Int. J. Syst. Evol. Microbiol.">
        <title>The Global Catalogue of Microorganisms (GCM) 10K type strain sequencing project: providing services to taxonomists for standard genome sequencing and annotation.</title>
        <authorList>
            <consortium name="The Broad Institute Genomics Platform"/>
            <consortium name="The Broad Institute Genome Sequencing Center for Infectious Disease"/>
            <person name="Wu L."/>
            <person name="Ma J."/>
        </authorList>
    </citation>
    <scope>NUCLEOTIDE SEQUENCE [LARGE SCALE GENOMIC DNA]</scope>
    <source>
        <strain evidence="4">CGMCC 1.12125</strain>
    </source>
</reference>
<feature type="chain" id="PRO_5046006198" evidence="1">
    <location>
        <begin position="36"/>
        <end position="821"/>
    </location>
</feature>
<dbReference type="InterPro" id="IPR032285">
    <property type="entry name" value="Metallophos_N"/>
</dbReference>
<dbReference type="InterPro" id="IPR004843">
    <property type="entry name" value="Calcineurin-like_PHP"/>
</dbReference>
<dbReference type="RefSeq" id="WP_344230136.1">
    <property type="nucleotide sequence ID" value="NZ_BAAALH010000002.1"/>
</dbReference>
<gene>
    <name evidence="3" type="ORF">ACFO0K_01775</name>
</gene>
<protein>
    <submittedName>
        <fullName evidence="3">Calcineurin-like phosphoesterase C-terminal domain-containing protein</fullName>
    </submittedName>
</protein>
<feature type="signal peptide" evidence="1">
    <location>
        <begin position="1"/>
        <end position="35"/>
    </location>
</feature>
<dbReference type="EMBL" id="JBHSEN010000001">
    <property type="protein sequence ID" value="MFC4428406.1"/>
    <property type="molecule type" value="Genomic_DNA"/>
</dbReference>
<dbReference type="Pfam" id="PF16371">
    <property type="entry name" value="MetallophosN"/>
    <property type="match status" value="1"/>
</dbReference>
<dbReference type="InterPro" id="IPR051918">
    <property type="entry name" value="STPP_CPPED1"/>
</dbReference>
<evidence type="ECO:0000256" key="1">
    <source>
        <dbReference type="SAM" id="SignalP"/>
    </source>
</evidence>
<dbReference type="Proteomes" id="UP001595965">
    <property type="component" value="Unassembled WGS sequence"/>
</dbReference>
<keyword evidence="4" id="KW-1185">Reference proteome</keyword>
<dbReference type="Gene3D" id="3.60.21.10">
    <property type="match status" value="1"/>
</dbReference>
<dbReference type="SUPFAM" id="SSF56300">
    <property type="entry name" value="Metallo-dependent phosphatases"/>
    <property type="match status" value="1"/>
</dbReference>
<feature type="domain" description="SLH" evidence="2">
    <location>
        <begin position="703"/>
        <end position="766"/>
    </location>
</feature>
<dbReference type="InterPro" id="IPR029052">
    <property type="entry name" value="Metallo-depent_PP-like"/>
</dbReference>
<dbReference type="PANTHER" id="PTHR43143:SF6">
    <property type="entry name" value="BLL3016 PROTEIN"/>
    <property type="match status" value="1"/>
</dbReference>
<proteinExistence type="predicted"/>
<evidence type="ECO:0000313" key="3">
    <source>
        <dbReference type="EMBL" id="MFC4428406.1"/>
    </source>
</evidence>
<name>A0ABV8XTZ3_9MICC</name>
<sequence length="821" mass="89301">MNAITRSPRHRSARLAAGVLALATTGALLSPAVTAAAATPVTANPVTANPVTTQKTETAQTAQTAQTVEAAEQAGTAWDESAYRGTVEVIEGTNETPEVLEGVVFDDQNQNSTQDEDEPGIAGVTVSNGRDVVTTDENGAYELPAFDNMTAFVTQPAGYQVPVDQDNVAQFHYHHLPEGSPELKYGGLEPTGPLPDAVNFPLSQDEEAASAQQECLVGGDVQTYTKEEVEYARVGAFADLAARSGYENCGILFVGDIVGDDLSLYPDVRTLSEMINGPARFLPGNHDIDFDATEPGHAFDSYRAALGPEYYSYDVGDAHFVTLNNVEYPFAGDTLYNGSIDEEQMEWLRQDIANTPEDKLVVIAAHIPLLGFADQGGTQHQTDQVREIYELLEGREAISLAGHVHAIENLREGDSLASWKELFDVDELPFPHITVGAISGDWYSGEMLEGGYPTALQRDGAYPGVLTMDLEGNQVAERFTRTGDDGSDQMALGLNTPAYRGWFEEHIDSEDAAPEFENPLTVGQDELADTWLTTNFFMGATGSTVEVSMDGGEAMAAERTQPMQGEEQYVGAEYSDPTAVQEQLVHGGSVADRTSHMWRLPLSEDLEAGEHTAEVTATDVHGNVSTESLTFEVTEGSTEPEEPITFSDNPEGSAFYAPVQWMATNNISTGYTDGTFRKYRDVTRGETAAFLHRYVKPEFEAPEESPFDDVTDAGSFYEPITWAAAEEITLGYADGNFQPYQSVTRGEFATFLYRLDAPEHTVPEDSPFDDLNTGNIHYEAITWLASQGITIGDTQGHFNASEPVTRGEISAFLQRYDNTQH</sequence>
<dbReference type="Pfam" id="PF16370">
    <property type="entry name" value="MetallophosC"/>
    <property type="match status" value="1"/>
</dbReference>
<dbReference type="InterPro" id="IPR001119">
    <property type="entry name" value="SLH_dom"/>
</dbReference>
<accession>A0ABV8XTZ3</accession>
<dbReference type="InterPro" id="IPR032288">
    <property type="entry name" value="Metallophos_C"/>
</dbReference>
<dbReference type="InterPro" id="IPR013783">
    <property type="entry name" value="Ig-like_fold"/>
</dbReference>
<comment type="caution">
    <text evidence="3">The sequence shown here is derived from an EMBL/GenBank/DDBJ whole genome shotgun (WGS) entry which is preliminary data.</text>
</comment>
<dbReference type="PANTHER" id="PTHR43143">
    <property type="entry name" value="METALLOPHOSPHOESTERASE, CALCINEURIN SUPERFAMILY"/>
    <property type="match status" value="1"/>
</dbReference>
<dbReference type="Gene3D" id="2.60.40.10">
    <property type="entry name" value="Immunoglobulins"/>
    <property type="match status" value="2"/>
</dbReference>
<dbReference type="PROSITE" id="PS51272">
    <property type="entry name" value="SLH"/>
    <property type="match status" value="3"/>
</dbReference>